<reference evidence="2" key="1">
    <citation type="submission" date="2018-05" db="EMBL/GenBank/DDBJ databases">
        <authorList>
            <person name="Lanie J.A."/>
            <person name="Ng W.-L."/>
            <person name="Kazmierczak K.M."/>
            <person name="Andrzejewski T.M."/>
            <person name="Davidsen T.M."/>
            <person name="Wayne K.J."/>
            <person name="Tettelin H."/>
            <person name="Glass J.I."/>
            <person name="Rusch D."/>
            <person name="Podicherti R."/>
            <person name="Tsui H.-C.T."/>
            <person name="Winkler M.E."/>
        </authorList>
    </citation>
    <scope>NUCLEOTIDE SEQUENCE</scope>
</reference>
<dbReference type="Pfam" id="PF01380">
    <property type="entry name" value="SIS"/>
    <property type="match status" value="1"/>
</dbReference>
<dbReference type="AlphaFoldDB" id="A0A382LH83"/>
<feature type="domain" description="SIS" evidence="1">
    <location>
        <begin position="1"/>
        <end position="93"/>
    </location>
</feature>
<sequence length="103" mass="11355">LALIEKDIPVIALAPFDDNFSKLLSNVQEIKAREGKVIMITDVKGANKAKKYCDEFIILPDTNVITSAIIYSLPIQMIAYHLGVLLGTDIDQPRNLAKSVTVE</sequence>
<name>A0A382LH83_9ZZZZ</name>
<evidence type="ECO:0000259" key="1">
    <source>
        <dbReference type="PROSITE" id="PS51464"/>
    </source>
</evidence>
<organism evidence="2">
    <name type="scientific">marine metagenome</name>
    <dbReference type="NCBI Taxonomy" id="408172"/>
    <lineage>
        <taxon>unclassified sequences</taxon>
        <taxon>metagenomes</taxon>
        <taxon>ecological metagenomes</taxon>
    </lineage>
</organism>
<dbReference type="InterPro" id="IPR035490">
    <property type="entry name" value="GlmS/FrlB_SIS"/>
</dbReference>
<dbReference type="GO" id="GO:0005829">
    <property type="term" value="C:cytosol"/>
    <property type="evidence" value="ECO:0007669"/>
    <property type="project" value="TreeGrafter"/>
</dbReference>
<feature type="non-terminal residue" evidence="2">
    <location>
        <position position="1"/>
    </location>
</feature>
<dbReference type="GO" id="GO:0004360">
    <property type="term" value="F:glutamine-fructose-6-phosphate transaminase (isomerizing) activity"/>
    <property type="evidence" value="ECO:0007669"/>
    <property type="project" value="TreeGrafter"/>
</dbReference>
<dbReference type="InterPro" id="IPR001347">
    <property type="entry name" value="SIS_dom"/>
</dbReference>
<evidence type="ECO:0000313" key="2">
    <source>
        <dbReference type="EMBL" id="SVC35563.1"/>
    </source>
</evidence>
<dbReference type="SUPFAM" id="SSF53697">
    <property type="entry name" value="SIS domain"/>
    <property type="match status" value="1"/>
</dbReference>
<dbReference type="PANTHER" id="PTHR10937:SF0">
    <property type="entry name" value="GLUTAMINE--FRUCTOSE-6-PHOSPHATE TRANSAMINASE (ISOMERIZING)"/>
    <property type="match status" value="1"/>
</dbReference>
<dbReference type="PANTHER" id="PTHR10937">
    <property type="entry name" value="GLUCOSAMINE--FRUCTOSE-6-PHOSPHATE AMINOTRANSFERASE, ISOMERIZING"/>
    <property type="match status" value="1"/>
</dbReference>
<dbReference type="EMBL" id="UINC01086786">
    <property type="protein sequence ID" value="SVC35563.1"/>
    <property type="molecule type" value="Genomic_DNA"/>
</dbReference>
<dbReference type="GO" id="GO:0097367">
    <property type="term" value="F:carbohydrate derivative binding"/>
    <property type="evidence" value="ECO:0007669"/>
    <property type="project" value="InterPro"/>
</dbReference>
<dbReference type="GO" id="GO:0006487">
    <property type="term" value="P:protein N-linked glycosylation"/>
    <property type="evidence" value="ECO:0007669"/>
    <property type="project" value="TreeGrafter"/>
</dbReference>
<proteinExistence type="predicted"/>
<dbReference type="Gene3D" id="3.40.50.10490">
    <property type="entry name" value="Glucose-6-phosphate isomerase like protein, domain 1"/>
    <property type="match status" value="2"/>
</dbReference>
<dbReference type="GO" id="GO:0006047">
    <property type="term" value="P:UDP-N-acetylglucosamine metabolic process"/>
    <property type="evidence" value="ECO:0007669"/>
    <property type="project" value="TreeGrafter"/>
</dbReference>
<dbReference type="CDD" id="cd05009">
    <property type="entry name" value="SIS_GlmS_GlmD_2"/>
    <property type="match status" value="1"/>
</dbReference>
<dbReference type="InterPro" id="IPR046348">
    <property type="entry name" value="SIS_dom_sf"/>
</dbReference>
<protein>
    <recommendedName>
        <fullName evidence="1">SIS domain-containing protein</fullName>
    </recommendedName>
</protein>
<accession>A0A382LH83</accession>
<gene>
    <name evidence="2" type="ORF">METZ01_LOCUS288417</name>
</gene>
<dbReference type="PROSITE" id="PS51464">
    <property type="entry name" value="SIS"/>
    <property type="match status" value="1"/>
</dbReference>
<dbReference type="GO" id="GO:0006002">
    <property type="term" value="P:fructose 6-phosphate metabolic process"/>
    <property type="evidence" value="ECO:0007669"/>
    <property type="project" value="TreeGrafter"/>
</dbReference>